<dbReference type="OrthoDB" id="10005119at2"/>
<dbReference type="EMBL" id="LT607413">
    <property type="protein sequence ID" value="SCF42213.1"/>
    <property type="molecule type" value="Genomic_DNA"/>
</dbReference>
<evidence type="ECO:0000313" key="1">
    <source>
        <dbReference type="EMBL" id="SCF42213.1"/>
    </source>
</evidence>
<protein>
    <submittedName>
        <fullName evidence="1">Uncharacterized protein</fullName>
    </submittedName>
</protein>
<name>A0A1C5AAF7_MICEC</name>
<dbReference type="RefSeq" id="WP_088985116.1">
    <property type="nucleotide sequence ID" value="NZ_LT607413.1"/>
</dbReference>
<evidence type="ECO:0000313" key="2">
    <source>
        <dbReference type="Proteomes" id="UP000198253"/>
    </source>
</evidence>
<organism evidence="1 2">
    <name type="scientific">Micromonospora echinospora</name>
    <name type="common">Micromonospora purpurea</name>
    <dbReference type="NCBI Taxonomy" id="1877"/>
    <lineage>
        <taxon>Bacteria</taxon>
        <taxon>Bacillati</taxon>
        <taxon>Actinomycetota</taxon>
        <taxon>Actinomycetes</taxon>
        <taxon>Micromonosporales</taxon>
        <taxon>Micromonosporaceae</taxon>
        <taxon>Micromonospora</taxon>
    </lineage>
</organism>
<accession>A0A1C5AAF7</accession>
<keyword evidence="2" id="KW-1185">Reference proteome</keyword>
<dbReference type="Proteomes" id="UP000198253">
    <property type="component" value="Chromosome I"/>
</dbReference>
<proteinExistence type="predicted"/>
<gene>
    <name evidence="1" type="ORF">GA0070618_6628</name>
</gene>
<dbReference type="AlphaFoldDB" id="A0A1C5AAF7"/>
<dbReference type="InParanoid" id="A0A1C5AAF7"/>
<reference evidence="2" key="1">
    <citation type="submission" date="2016-06" db="EMBL/GenBank/DDBJ databases">
        <authorList>
            <person name="Varghese N."/>
            <person name="Submissions Spin"/>
        </authorList>
    </citation>
    <scope>NUCLEOTIDE SEQUENCE [LARGE SCALE GENOMIC DNA]</scope>
    <source>
        <strain evidence="2">DSM 43816</strain>
    </source>
</reference>
<sequence length="282" mass="29639">MARKIFEHTDGDGDGFHIDHYPSAPGNLVLLAKSRAGTIVPVELKPGADVDRLRAALAPHGTPEPATDAGPGPILDLTDVEGDTLTVYTRSSRENPIALTINAETDDEQTVWLTPARVTELRAALASHDPAEVPTTGTALHELAERVTRPTAPVAAIEVGREYRLLPGAKLHTDFGDVSTGLATSGTTRVVVTNPKTRRGNATVTAVDGVNAGTPNWSVAPEFLAPLPGDAAEALWVLPDPADSLDPARVAAWEKASTMLDGRAAHVDDVLRLAEFLIGDAA</sequence>